<accession>A0AA85JVE0</accession>
<feature type="domain" description="DH" evidence="4">
    <location>
        <begin position="810"/>
        <end position="1025"/>
    </location>
</feature>
<evidence type="ECO:0000259" key="4">
    <source>
        <dbReference type="PROSITE" id="PS50010"/>
    </source>
</evidence>
<dbReference type="Gene3D" id="3.40.525.10">
    <property type="entry name" value="CRAL-TRIO lipid binding domain"/>
    <property type="match status" value="1"/>
</dbReference>
<dbReference type="Gene3D" id="2.30.29.30">
    <property type="entry name" value="Pleckstrin-homology domain (PH domain)/Phosphotyrosine-binding domain (PTB)"/>
    <property type="match status" value="1"/>
</dbReference>
<feature type="region of interest" description="Disordered" evidence="2">
    <location>
        <begin position="282"/>
        <end position="301"/>
    </location>
</feature>
<keyword evidence="1" id="KW-0344">Guanine-nucleotide releasing factor</keyword>
<dbReference type="WBParaSite" id="TREG1_49260.1">
    <property type="protein sequence ID" value="TREG1_49260.1"/>
    <property type="gene ID" value="TREG1_49260"/>
</dbReference>
<feature type="region of interest" description="Disordered" evidence="2">
    <location>
        <begin position="736"/>
        <end position="783"/>
    </location>
</feature>
<feature type="compositionally biased region" description="Polar residues" evidence="2">
    <location>
        <begin position="736"/>
        <end position="765"/>
    </location>
</feature>
<dbReference type="SUPFAM" id="SSF52087">
    <property type="entry name" value="CRAL/TRIO domain"/>
    <property type="match status" value="1"/>
</dbReference>
<dbReference type="InterPro" id="IPR011993">
    <property type="entry name" value="PH-like_dom_sf"/>
</dbReference>
<sequence length="1314" mass="149473">MTEKHSTSATQNPLISADDLKDVLLKKFAIFTGGHDKEFRSLIIFQDLGLDNLCDDSYDLLMQYFSSLSSMLTCVQEFTVIIDRRTGNWTVVKSVITKLNEKFPGNLHQIFVIKPQGFMQNLFLEKTICSIRNSCKIPILFVDRTDELLPFIDQQHLTTDLGGELCFDIEDWLTNRIRIEEYFEDVENLCTELKNILNQYYDKDCQQEESHQRQLQQQHDYSYDSSSDVSSLLKTCEMNNFYSYEKMLEFRKQRHHWLHRVSDCETRGLKIRECLLLRQSNNGNDNNNNTQEENDTEDGTVTCNTSSAWANTSDAYDLPVDYVFHMISFDRIFIRLTEARAELRRYWSEYIKRVRITSFVSDIEKQYYEFSALSNAWNNLIESLVDYLPVKVSNSSSLSPLHHSSQSSSDSNSSNKVTTNTLGYSPSHCIIHSALKDDCDEANSSLSKTMLEDLESLSCRILEAETTGGRLLPRLEELAKITNTLESFIVCKQEISDSNDLKHNHEASFLCDVSGLLSADLIPNNTCSEMPTTLTINASHQYTDINHNSSLSLCSREEEMSEPASSNADALHDTDYTLNTNLDECMKQRFPPVRFPSTIKDWSILFKSMIELASTDLPKAADQINRLLQLYTEIDNAASWIKEGRNLLETVTPPEKLTSMDLAECRTHMDELVAFTTSRQTRLELLGNPKLFHTRLAGLLDADLKTQLSKLLKQVEDLAQNCNLAIASVRQHISRTSFPRNHPNSQSFASSNNSTITSPERNSPVQEGVESGRLSSSSEGLNNNKVNNSVSLCQLPRLGSSNSLSTPAKRYQLAWKELVDTEKSYVNFLQHVYDVVWLNSVDNDVNCESGYRSYPQPTFMRDNQNRLLCNWPEILRFHRDSLLPHLEACDGNAEKIKAWVFLMVPRLVDLYTVYCSLHECAVQLSVVLEKDRVYSPWITACNEEIYRREMLTGKMNNQDAIQSSNELTRPLLLFSSRLVTPVQRFQRYHLLLDRLVKHETNECDRADLQIAHKTASELCETINVAMQLRGLSVRPSELGQFLLEGDFTVSRDDVRFMSSKQRHVFLFTNAILLTKYRTSASSPIPILTYSNSTSAHLSKDYSLDSYEKSTVNAYNTQNQSNNSTMGGTASNLLAFTKSFTSNSGNNSNNSSSISNNLVSNSTAIYTSGPFYEIKQELELSKIGLTPHFHGDRRRFAVWTAKRAVTFIFQSSDPSTRDTWVKVINELLMMQLLRDRYKVLNNSSNNNNSNNQVIQSTKLQSVEQTHFNSNASDRSKSLPVGGKSLSQENRSKKGSVVSLPSAVVDRNSDNSHLNR</sequence>
<evidence type="ECO:0000256" key="1">
    <source>
        <dbReference type="ARBA" id="ARBA00022658"/>
    </source>
</evidence>
<dbReference type="InterPro" id="IPR000219">
    <property type="entry name" value="DH_dom"/>
</dbReference>
<dbReference type="Pfam" id="PF22697">
    <property type="entry name" value="SOS1_NGEF_PH"/>
    <property type="match status" value="2"/>
</dbReference>
<evidence type="ECO:0000256" key="2">
    <source>
        <dbReference type="SAM" id="MobiDB-lite"/>
    </source>
</evidence>
<protein>
    <recommendedName>
        <fullName evidence="7">DH domain-containing protein</fullName>
    </recommendedName>
</protein>
<dbReference type="SUPFAM" id="SSF50729">
    <property type="entry name" value="PH domain-like"/>
    <property type="match status" value="1"/>
</dbReference>
<name>A0AA85JVE0_TRIRE</name>
<dbReference type="SUPFAM" id="SSF48065">
    <property type="entry name" value="DBL homology domain (DH-domain)"/>
    <property type="match status" value="1"/>
</dbReference>
<evidence type="ECO:0000259" key="3">
    <source>
        <dbReference type="PROSITE" id="PS50003"/>
    </source>
</evidence>
<dbReference type="PANTHER" id="PTHR22826:SF106">
    <property type="entry name" value="TRIO, ISOFORM A"/>
    <property type="match status" value="1"/>
</dbReference>
<dbReference type="InterPro" id="IPR055251">
    <property type="entry name" value="SOS1_NGEF_PH"/>
</dbReference>
<dbReference type="Pfam" id="PF00621">
    <property type="entry name" value="RhoGEF"/>
    <property type="match status" value="1"/>
</dbReference>
<evidence type="ECO:0000313" key="6">
    <source>
        <dbReference type="WBParaSite" id="TREG1_49260.1"/>
    </source>
</evidence>
<dbReference type="Gene3D" id="1.20.900.10">
    <property type="entry name" value="Dbl homology (DH) domain"/>
    <property type="match status" value="1"/>
</dbReference>
<dbReference type="SMART" id="SM00233">
    <property type="entry name" value="PH"/>
    <property type="match status" value="1"/>
</dbReference>
<dbReference type="PROSITE" id="PS50003">
    <property type="entry name" value="PH_DOMAIN"/>
    <property type="match status" value="1"/>
</dbReference>
<dbReference type="InterPro" id="IPR035899">
    <property type="entry name" value="DBL_dom_sf"/>
</dbReference>
<dbReference type="Proteomes" id="UP000050795">
    <property type="component" value="Unassembled WGS sequence"/>
</dbReference>
<dbReference type="InterPro" id="IPR001849">
    <property type="entry name" value="PH_domain"/>
</dbReference>
<feature type="compositionally biased region" description="Low complexity" evidence="2">
    <location>
        <begin position="282"/>
        <end position="291"/>
    </location>
</feature>
<dbReference type="PROSITE" id="PS50010">
    <property type="entry name" value="DH_2"/>
    <property type="match status" value="1"/>
</dbReference>
<dbReference type="GO" id="GO:0005737">
    <property type="term" value="C:cytoplasm"/>
    <property type="evidence" value="ECO:0007669"/>
    <property type="project" value="TreeGrafter"/>
</dbReference>
<feature type="region of interest" description="Disordered" evidence="2">
    <location>
        <begin position="1264"/>
        <end position="1314"/>
    </location>
</feature>
<dbReference type="Pfam" id="PF13716">
    <property type="entry name" value="CRAL_TRIO_2"/>
    <property type="match status" value="1"/>
</dbReference>
<reference evidence="6" key="2">
    <citation type="submission" date="2023-11" db="UniProtKB">
        <authorList>
            <consortium name="WormBaseParasite"/>
        </authorList>
    </citation>
    <scope>IDENTIFICATION</scope>
</reference>
<dbReference type="InterPro" id="IPR036865">
    <property type="entry name" value="CRAL-TRIO_dom_sf"/>
</dbReference>
<reference evidence="5" key="1">
    <citation type="submission" date="2022-06" db="EMBL/GenBank/DDBJ databases">
        <authorList>
            <person name="Berger JAMES D."/>
            <person name="Berger JAMES D."/>
        </authorList>
    </citation>
    <scope>NUCLEOTIDE SEQUENCE [LARGE SCALE GENOMIC DNA]</scope>
</reference>
<dbReference type="InterPro" id="IPR001251">
    <property type="entry name" value="CRAL-TRIO_dom"/>
</dbReference>
<keyword evidence="5" id="KW-1185">Reference proteome</keyword>
<dbReference type="SMART" id="SM00325">
    <property type="entry name" value="RhoGEF"/>
    <property type="match status" value="1"/>
</dbReference>
<dbReference type="InterPro" id="IPR051336">
    <property type="entry name" value="RhoGEF_Guanine_NuclExch_SF"/>
</dbReference>
<proteinExistence type="predicted"/>
<evidence type="ECO:0000313" key="5">
    <source>
        <dbReference type="Proteomes" id="UP000050795"/>
    </source>
</evidence>
<dbReference type="PANTHER" id="PTHR22826">
    <property type="entry name" value="RHO GUANINE EXCHANGE FACTOR-RELATED"/>
    <property type="match status" value="1"/>
</dbReference>
<organism evidence="5 6">
    <name type="scientific">Trichobilharzia regenti</name>
    <name type="common">Nasal bird schistosome</name>
    <dbReference type="NCBI Taxonomy" id="157069"/>
    <lineage>
        <taxon>Eukaryota</taxon>
        <taxon>Metazoa</taxon>
        <taxon>Spiralia</taxon>
        <taxon>Lophotrochozoa</taxon>
        <taxon>Platyhelminthes</taxon>
        <taxon>Trematoda</taxon>
        <taxon>Digenea</taxon>
        <taxon>Strigeidida</taxon>
        <taxon>Schistosomatoidea</taxon>
        <taxon>Schistosomatidae</taxon>
        <taxon>Trichobilharzia</taxon>
    </lineage>
</organism>
<evidence type="ECO:0008006" key="7">
    <source>
        <dbReference type="Google" id="ProtNLM"/>
    </source>
</evidence>
<dbReference type="CDD" id="cd00170">
    <property type="entry name" value="SEC14"/>
    <property type="match status" value="1"/>
</dbReference>
<feature type="compositionally biased region" description="Low complexity" evidence="2">
    <location>
        <begin position="767"/>
        <end position="783"/>
    </location>
</feature>
<feature type="domain" description="PH" evidence="3">
    <location>
        <begin position="1040"/>
        <end position="1228"/>
    </location>
</feature>
<dbReference type="GO" id="GO:0005085">
    <property type="term" value="F:guanyl-nucleotide exchange factor activity"/>
    <property type="evidence" value="ECO:0007669"/>
    <property type="project" value="UniProtKB-KW"/>
</dbReference>